<dbReference type="PANTHER" id="PTHR21240">
    <property type="entry name" value="2-AMINO-3-CARBOXYLMUCONATE-6-SEMIALDEHYDE DECARBOXYLASE"/>
    <property type="match status" value="1"/>
</dbReference>
<dbReference type="Pfam" id="PF04909">
    <property type="entry name" value="Amidohydro_2"/>
    <property type="match status" value="1"/>
</dbReference>
<dbReference type="SUPFAM" id="SSF51556">
    <property type="entry name" value="Metallo-dependent hydrolases"/>
    <property type="match status" value="1"/>
</dbReference>
<dbReference type="PANTHER" id="PTHR21240:SF28">
    <property type="entry name" value="ISO-OROTATE DECARBOXYLASE (EUROFUNG)"/>
    <property type="match status" value="1"/>
</dbReference>
<evidence type="ECO:0000259" key="2">
    <source>
        <dbReference type="Pfam" id="PF04909"/>
    </source>
</evidence>
<evidence type="ECO:0000313" key="3">
    <source>
        <dbReference type="EMBL" id="WRP15025.1"/>
    </source>
</evidence>
<organism evidence="3 4">
    <name type="scientific">Geochorda subterranea</name>
    <dbReference type="NCBI Taxonomy" id="3109564"/>
    <lineage>
        <taxon>Bacteria</taxon>
        <taxon>Bacillati</taxon>
        <taxon>Bacillota</taxon>
        <taxon>Limnochordia</taxon>
        <taxon>Limnochordales</taxon>
        <taxon>Geochordaceae</taxon>
        <taxon>Geochorda</taxon>
    </lineage>
</organism>
<dbReference type="InterPro" id="IPR006680">
    <property type="entry name" value="Amidohydro-rel"/>
</dbReference>
<reference evidence="4" key="1">
    <citation type="submission" date="2023-12" db="EMBL/GenBank/DDBJ databases">
        <title>Novel isolates from deep terrestrial aquifers shed light on the physiology and ecology of the class Limnochordia.</title>
        <authorList>
            <person name="Karnachuk O.V."/>
            <person name="Lukina A.P."/>
            <person name="Avakyan M.R."/>
            <person name="Kadnikov V."/>
            <person name="Begmatov S."/>
            <person name="Beletsky A.V."/>
            <person name="Mardanov A.V."/>
            <person name="Ravin N.V."/>
        </authorList>
    </citation>
    <scope>NUCLEOTIDE SEQUENCE [LARGE SCALE GENOMIC DNA]</scope>
    <source>
        <strain evidence="4">LN</strain>
    </source>
</reference>
<dbReference type="Gene3D" id="3.20.20.140">
    <property type="entry name" value="Metal-dependent hydrolases"/>
    <property type="match status" value="1"/>
</dbReference>
<sequence>MLVDVHAHAVPPEVVARLTRHGPRVGVEVVRRAGETWFDHRQGYRYPVGPAFTSVDTILSRMDRARLDHRILSIPPTLFFYDLPGGEAAELCSAINDALVAFANRGGGRLWAFITVPLQEPLAAAREVERSASHPVVKGVEIGTDAGGRALDDQALAPFFQACEQAGLPVFLHPYYLGPKPGLEPYYLTNSIGNPLETTIAIARLIHGGVLERHPQLRVVLAHGGGFFPYQLGRLEHAFAVRPEPSATCDRPPSAYHDRIYYDSVLHLPAALRYLVEVAGADHVLMGSDDPFDMGTEDPAALVEAARLEPDAREAVLGQSAIRLLGLTPAGRVADGRGRAGETG</sequence>
<proteinExistence type="predicted"/>
<dbReference type="EMBL" id="CP141614">
    <property type="protein sequence ID" value="WRP15025.1"/>
    <property type="molecule type" value="Genomic_DNA"/>
</dbReference>
<gene>
    <name evidence="3" type="ORF">VLY81_02290</name>
</gene>
<evidence type="ECO:0000313" key="4">
    <source>
        <dbReference type="Proteomes" id="UP001333102"/>
    </source>
</evidence>
<protein>
    <submittedName>
        <fullName evidence="3">Amidohydrolase family protein</fullName>
    </submittedName>
</protein>
<accession>A0ABZ1BQD9</accession>
<feature type="domain" description="Amidohydrolase-related" evidence="2">
    <location>
        <begin position="3"/>
        <end position="327"/>
    </location>
</feature>
<dbReference type="InterPro" id="IPR032465">
    <property type="entry name" value="ACMSD"/>
</dbReference>
<keyword evidence="1" id="KW-0456">Lyase</keyword>
<evidence type="ECO:0000256" key="1">
    <source>
        <dbReference type="ARBA" id="ARBA00023239"/>
    </source>
</evidence>
<keyword evidence="4" id="KW-1185">Reference proteome</keyword>
<dbReference type="Proteomes" id="UP001333102">
    <property type="component" value="Chromosome"/>
</dbReference>
<name>A0ABZ1BQD9_9FIRM</name>
<dbReference type="InterPro" id="IPR032466">
    <property type="entry name" value="Metal_Hydrolase"/>
</dbReference>
<dbReference type="RefSeq" id="WP_324669414.1">
    <property type="nucleotide sequence ID" value="NZ_CP141614.1"/>
</dbReference>